<sequence>MATQVRHPIWLPALKTPGAHTFAILYAVESFARASVSSVIPIQIYDILRDEQAVSLVYTGVAFAGISVTLFMPLLIERFARRWVYTAGVAGLILGALLFLTPWLWSQMAGMLCRVMGASALSITLNLYIMDHIRKTQFIRAESMRMAWSTFAWTGGPTLGVALYVNYGILAAQAVPIVTGLLLLCLFWFFRLGDNPMIRPGTTRPASPLANIGRFLRQPRLRLAWLIAFGRSCFWTTLFVYAPILMVSTGQGELAGGLVVSAANALLFSALIWGWAGRRFGARNTMSFAFFATAAMLVAAGIAGEAAPIAAAAFLLLAAFFCIALDALGSTAFMRSVHVWERARMTAVYRTYLDLSELLPPLVYSVTLAFFGLGSVFVTLGLFVATCGVVTFVYLPKKM</sequence>
<evidence type="ECO:0000256" key="1">
    <source>
        <dbReference type="ARBA" id="ARBA00004651"/>
    </source>
</evidence>
<dbReference type="PANTHER" id="PTHR23513:SF6">
    <property type="entry name" value="MAJOR FACILITATOR SUPERFAMILY ASSOCIATED DOMAIN-CONTAINING PROTEIN"/>
    <property type="match status" value="1"/>
</dbReference>
<evidence type="ECO:0000256" key="2">
    <source>
        <dbReference type="ARBA" id="ARBA00022475"/>
    </source>
</evidence>
<dbReference type="InterPro" id="IPR011701">
    <property type="entry name" value="MFS"/>
</dbReference>
<dbReference type="AlphaFoldDB" id="A0A3R9ZU58"/>
<dbReference type="Pfam" id="PF07690">
    <property type="entry name" value="MFS_1"/>
    <property type="match status" value="1"/>
</dbReference>
<organism evidence="7 8">
    <name type="scientific">Aquibium carbonis</name>
    <dbReference type="NCBI Taxonomy" id="2495581"/>
    <lineage>
        <taxon>Bacteria</taxon>
        <taxon>Pseudomonadati</taxon>
        <taxon>Pseudomonadota</taxon>
        <taxon>Alphaproteobacteria</taxon>
        <taxon>Hyphomicrobiales</taxon>
        <taxon>Phyllobacteriaceae</taxon>
        <taxon>Aquibium</taxon>
    </lineage>
</organism>
<dbReference type="OrthoDB" id="9808182at2"/>
<keyword evidence="2" id="KW-1003">Cell membrane</keyword>
<proteinExistence type="predicted"/>
<feature type="transmembrane region" description="Helical" evidence="6">
    <location>
        <begin position="254"/>
        <end position="273"/>
    </location>
</feature>
<dbReference type="SUPFAM" id="SSF103473">
    <property type="entry name" value="MFS general substrate transporter"/>
    <property type="match status" value="1"/>
</dbReference>
<feature type="transmembrane region" description="Helical" evidence="6">
    <location>
        <begin position="352"/>
        <end position="371"/>
    </location>
</feature>
<feature type="transmembrane region" description="Helical" evidence="6">
    <location>
        <begin position="83"/>
        <end position="105"/>
    </location>
</feature>
<evidence type="ECO:0000313" key="7">
    <source>
        <dbReference type="EMBL" id="RST87810.1"/>
    </source>
</evidence>
<evidence type="ECO:0000256" key="4">
    <source>
        <dbReference type="ARBA" id="ARBA00022989"/>
    </source>
</evidence>
<dbReference type="Gene3D" id="1.20.1250.20">
    <property type="entry name" value="MFS general substrate transporter like domains"/>
    <property type="match status" value="1"/>
</dbReference>
<keyword evidence="8" id="KW-1185">Reference proteome</keyword>
<feature type="transmembrane region" description="Helical" evidence="6">
    <location>
        <begin position="111"/>
        <end position="129"/>
    </location>
</feature>
<accession>A0A3R9ZU58</accession>
<feature type="transmembrane region" description="Helical" evidence="6">
    <location>
        <begin position="223"/>
        <end position="242"/>
    </location>
</feature>
<keyword evidence="5 6" id="KW-0472">Membrane</keyword>
<feature type="transmembrane region" description="Helical" evidence="6">
    <location>
        <begin position="56"/>
        <end position="76"/>
    </location>
</feature>
<comment type="subcellular location">
    <subcellularLocation>
        <location evidence="1">Cell membrane</location>
        <topology evidence="1">Multi-pass membrane protein</topology>
    </subcellularLocation>
</comment>
<dbReference type="PANTHER" id="PTHR23513">
    <property type="entry name" value="INTEGRAL MEMBRANE EFFLUX PROTEIN-RELATED"/>
    <property type="match status" value="1"/>
</dbReference>
<dbReference type="Proteomes" id="UP000278398">
    <property type="component" value="Unassembled WGS sequence"/>
</dbReference>
<keyword evidence="4 6" id="KW-1133">Transmembrane helix</keyword>
<evidence type="ECO:0000256" key="3">
    <source>
        <dbReference type="ARBA" id="ARBA00022692"/>
    </source>
</evidence>
<dbReference type="GO" id="GO:0022857">
    <property type="term" value="F:transmembrane transporter activity"/>
    <property type="evidence" value="ECO:0007669"/>
    <property type="project" value="InterPro"/>
</dbReference>
<dbReference type="RefSeq" id="WP_126698083.1">
    <property type="nucleotide sequence ID" value="NZ_RWKW01000010.1"/>
</dbReference>
<feature type="transmembrane region" description="Helical" evidence="6">
    <location>
        <begin position="377"/>
        <end position="395"/>
    </location>
</feature>
<feature type="transmembrane region" description="Helical" evidence="6">
    <location>
        <begin position="285"/>
        <end position="303"/>
    </location>
</feature>
<feature type="transmembrane region" description="Helical" evidence="6">
    <location>
        <begin position="173"/>
        <end position="190"/>
    </location>
</feature>
<dbReference type="EMBL" id="RWKW01000010">
    <property type="protein sequence ID" value="RST87810.1"/>
    <property type="molecule type" value="Genomic_DNA"/>
</dbReference>
<feature type="transmembrane region" description="Helical" evidence="6">
    <location>
        <begin position="309"/>
        <end position="331"/>
    </location>
</feature>
<evidence type="ECO:0000256" key="6">
    <source>
        <dbReference type="SAM" id="Phobius"/>
    </source>
</evidence>
<name>A0A3R9ZU58_9HYPH</name>
<protein>
    <submittedName>
        <fullName evidence="7">MFS transporter</fullName>
    </submittedName>
</protein>
<reference evidence="7 8" key="1">
    <citation type="submission" date="2018-12" db="EMBL/GenBank/DDBJ databases">
        <title>Mesorhizobium carbonis sp. nov., isolated from coal mine water.</title>
        <authorList>
            <person name="Xin W."/>
            <person name="Xu Z."/>
            <person name="Xiang F."/>
            <person name="Zhang J."/>
            <person name="Xi L."/>
            <person name="Liu J."/>
        </authorList>
    </citation>
    <scope>NUCLEOTIDE SEQUENCE [LARGE SCALE GENOMIC DNA]</scope>
    <source>
        <strain evidence="7 8">B2.3</strain>
    </source>
</reference>
<evidence type="ECO:0000256" key="5">
    <source>
        <dbReference type="ARBA" id="ARBA00023136"/>
    </source>
</evidence>
<dbReference type="InterPro" id="IPR036259">
    <property type="entry name" value="MFS_trans_sf"/>
</dbReference>
<evidence type="ECO:0000313" key="8">
    <source>
        <dbReference type="Proteomes" id="UP000278398"/>
    </source>
</evidence>
<dbReference type="GO" id="GO:0005886">
    <property type="term" value="C:plasma membrane"/>
    <property type="evidence" value="ECO:0007669"/>
    <property type="project" value="UniProtKB-SubCell"/>
</dbReference>
<feature type="transmembrane region" description="Helical" evidence="6">
    <location>
        <begin position="150"/>
        <end position="167"/>
    </location>
</feature>
<gene>
    <name evidence="7" type="ORF">EJC49_03550</name>
</gene>
<keyword evidence="3 6" id="KW-0812">Transmembrane</keyword>
<comment type="caution">
    <text evidence="7">The sequence shown here is derived from an EMBL/GenBank/DDBJ whole genome shotgun (WGS) entry which is preliminary data.</text>
</comment>